<dbReference type="EC" id="3.4.21.89" evidence="6"/>
<feature type="transmembrane region" description="Helical" evidence="5">
    <location>
        <begin position="12"/>
        <end position="32"/>
    </location>
</feature>
<comment type="caution">
    <text evidence="6">The sequence shown here is derived from an EMBL/GenBank/DDBJ whole genome shotgun (WGS) entry which is preliminary data.</text>
</comment>
<comment type="subcellular location">
    <subcellularLocation>
        <location evidence="1">Membrane</location>
    </subcellularLocation>
</comment>
<sequence>MGGSGKHSERRQLLLIAASLFIVLITVGPHFFPFPLSLNIVWGFSMYPSLKPADMVISASTKLVSYSPGDVVIYCPSAFHCIIHRVMSINESTVITKGDFNPIPDPPVRPSEVEYRVLLSIPAWLWISLLMISISLSYVDLRNLKRSLLSEFSLEAFLYIMVLLALMLTFVLVILQSPGRAAEISAPQIFLRSAVLTENKTAVMISYSTHNLSLLRLLSCSVGTSSLSSPCEGIILNGTSLEIALPSDLLQGFYMSGTTYFLVNLTLQTDKGELVGSYPLTIAWLEPELTIENSTLLIENRNPVPLRIMNSTVYYMNSTAYYGSPLMVEKLILLNETMLPPMGILRETITPKYNYAYVEVFYEYRNQTVRWVGKVQFS</sequence>
<dbReference type="GO" id="GO:0009003">
    <property type="term" value="F:signal peptidase activity"/>
    <property type="evidence" value="ECO:0007669"/>
    <property type="project" value="UniProtKB-EC"/>
</dbReference>
<proteinExistence type="predicted"/>
<keyword evidence="3 5" id="KW-1133">Transmembrane helix</keyword>
<keyword evidence="6" id="KW-0378">Hydrolase</keyword>
<evidence type="ECO:0000256" key="5">
    <source>
        <dbReference type="SAM" id="Phobius"/>
    </source>
</evidence>
<dbReference type="InterPro" id="IPR001733">
    <property type="entry name" value="Peptidase_S26B"/>
</dbReference>
<feature type="transmembrane region" description="Helical" evidence="5">
    <location>
        <begin position="156"/>
        <end position="175"/>
    </location>
</feature>
<accession>A0A7C2UQV5</accession>
<dbReference type="SUPFAM" id="SSF51306">
    <property type="entry name" value="LexA/Signal peptidase"/>
    <property type="match status" value="1"/>
</dbReference>
<keyword evidence="4 5" id="KW-0472">Membrane</keyword>
<gene>
    <name evidence="6" type="ORF">ENO36_00370</name>
</gene>
<dbReference type="InterPro" id="IPR036286">
    <property type="entry name" value="LexA/Signal_pep-like_sf"/>
</dbReference>
<dbReference type="Proteomes" id="UP000885664">
    <property type="component" value="Unassembled WGS sequence"/>
</dbReference>
<organism evidence="6">
    <name type="scientific">Fervidicoccus fontis</name>
    <dbReference type="NCBI Taxonomy" id="683846"/>
    <lineage>
        <taxon>Archaea</taxon>
        <taxon>Thermoproteota</taxon>
        <taxon>Thermoprotei</taxon>
        <taxon>Fervidicoccales</taxon>
        <taxon>Fervidicoccaceae</taxon>
        <taxon>Fervidicoccus</taxon>
    </lineage>
</organism>
<reference evidence="6" key="1">
    <citation type="journal article" date="2020" name="mSystems">
        <title>Genome- and Community-Level Interaction Insights into Carbon Utilization and Element Cycling Functions of Hydrothermarchaeota in Hydrothermal Sediment.</title>
        <authorList>
            <person name="Zhou Z."/>
            <person name="Liu Y."/>
            <person name="Xu W."/>
            <person name="Pan J."/>
            <person name="Luo Z.H."/>
            <person name="Li M."/>
        </authorList>
    </citation>
    <scope>NUCLEOTIDE SEQUENCE [LARGE SCALE GENOMIC DNA]</scope>
    <source>
        <strain evidence="6">SpSt-1259</strain>
    </source>
</reference>
<feature type="transmembrane region" description="Helical" evidence="5">
    <location>
        <begin position="123"/>
        <end position="144"/>
    </location>
</feature>
<evidence type="ECO:0000256" key="3">
    <source>
        <dbReference type="ARBA" id="ARBA00022989"/>
    </source>
</evidence>
<keyword evidence="2 5" id="KW-0812">Transmembrane</keyword>
<dbReference type="CDD" id="cd06462">
    <property type="entry name" value="Peptidase_S24_S26"/>
    <property type="match status" value="1"/>
</dbReference>
<protein>
    <submittedName>
        <fullName evidence="6">Signal peptidase I</fullName>
        <ecNumber evidence="6">3.4.21.89</ecNumber>
    </submittedName>
</protein>
<evidence type="ECO:0000256" key="4">
    <source>
        <dbReference type="ARBA" id="ARBA00023136"/>
    </source>
</evidence>
<name>A0A7C2UQV5_9CREN</name>
<dbReference type="GO" id="GO:0006465">
    <property type="term" value="P:signal peptide processing"/>
    <property type="evidence" value="ECO:0007669"/>
    <property type="project" value="InterPro"/>
</dbReference>
<evidence type="ECO:0000256" key="1">
    <source>
        <dbReference type="ARBA" id="ARBA00004370"/>
    </source>
</evidence>
<dbReference type="GO" id="GO:0016020">
    <property type="term" value="C:membrane"/>
    <property type="evidence" value="ECO:0007669"/>
    <property type="project" value="UniProtKB-SubCell"/>
</dbReference>
<evidence type="ECO:0000256" key="2">
    <source>
        <dbReference type="ARBA" id="ARBA00022692"/>
    </source>
</evidence>
<evidence type="ECO:0000313" key="6">
    <source>
        <dbReference type="EMBL" id="HEU97296.1"/>
    </source>
</evidence>
<dbReference type="AlphaFoldDB" id="A0A7C2UQV5"/>
<dbReference type="NCBIfam" id="TIGR02228">
    <property type="entry name" value="sigpep_I_arch"/>
    <property type="match status" value="1"/>
</dbReference>
<dbReference type="EMBL" id="DSFE01000009">
    <property type="protein sequence ID" value="HEU97296.1"/>
    <property type="molecule type" value="Genomic_DNA"/>
</dbReference>